<evidence type="ECO:0000313" key="2">
    <source>
        <dbReference type="Proteomes" id="UP000887159"/>
    </source>
</evidence>
<gene>
    <name evidence="1" type="ORF">TNCV_2880351</name>
</gene>
<evidence type="ECO:0000313" key="1">
    <source>
        <dbReference type="EMBL" id="GFY26707.1"/>
    </source>
</evidence>
<comment type="caution">
    <text evidence="1">The sequence shown here is derived from an EMBL/GenBank/DDBJ whole genome shotgun (WGS) entry which is preliminary data.</text>
</comment>
<accession>A0A8X6W1S8</accession>
<proteinExistence type="predicted"/>
<name>A0A8X6W1S8_TRICX</name>
<dbReference type="Proteomes" id="UP000887159">
    <property type="component" value="Unassembled WGS sequence"/>
</dbReference>
<protein>
    <submittedName>
        <fullName evidence="1">Uncharacterized protein</fullName>
    </submittedName>
</protein>
<reference evidence="1" key="1">
    <citation type="submission" date="2020-08" db="EMBL/GenBank/DDBJ databases">
        <title>Multicomponent nature underlies the extraordinary mechanical properties of spider dragline silk.</title>
        <authorList>
            <person name="Kono N."/>
            <person name="Nakamura H."/>
            <person name="Mori M."/>
            <person name="Yoshida Y."/>
            <person name="Ohtoshi R."/>
            <person name="Malay A.D."/>
            <person name="Moran D.A.P."/>
            <person name="Tomita M."/>
            <person name="Numata K."/>
            <person name="Arakawa K."/>
        </authorList>
    </citation>
    <scope>NUCLEOTIDE SEQUENCE</scope>
</reference>
<dbReference type="AlphaFoldDB" id="A0A8X6W1S8"/>
<dbReference type="EMBL" id="BMAU01021376">
    <property type="protein sequence ID" value="GFY26707.1"/>
    <property type="molecule type" value="Genomic_DNA"/>
</dbReference>
<organism evidence="1 2">
    <name type="scientific">Trichonephila clavipes</name>
    <name type="common">Golden silk orbweaver</name>
    <name type="synonym">Nephila clavipes</name>
    <dbReference type="NCBI Taxonomy" id="2585209"/>
    <lineage>
        <taxon>Eukaryota</taxon>
        <taxon>Metazoa</taxon>
        <taxon>Ecdysozoa</taxon>
        <taxon>Arthropoda</taxon>
        <taxon>Chelicerata</taxon>
        <taxon>Arachnida</taxon>
        <taxon>Araneae</taxon>
        <taxon>Araneomorphae</taxon>
        <taxon>Entelegynae</taxon>
        <taxon>Araneoidea</taxon>
        <taxon>Nephilidae</taxon>
        <taxon>Trichonephila</taxon>
    </lineage>
</organism>
<sequence>MGGEGGVKEIVIEYWRADIESPRSTELKYEKYSPPNPCRLSLLVSTVPLLFFTESARGAGINLIGHLEAGSFASLLGVVFQKSRYDSFSLSLEMLSFGDWREEVERESCRHAMFKT</sequence>
<keyword evidence="2" id="KW-1185">Reference proteome</keyword>